<name>A0ABT1X133_9PROT</name>
<comment type="caution">
    <text evidence="1">The sequence shown here is derived from an EMBL/GenBank/DDBJ whole genome shotgun (WGS) entry which is preliminary data.</text>
</comment>
<organism evidence="1 2">
    <name type="scientific">Roseomonas populi</name>
    <dbReference type="NCBI Taxonomy" id="3121582"/>
    <lineage>
        <taxon>Bacteria</taxon>
        <taxon>Pseudomonadati</taxon>
        <taxon>Pseudomonadota</taxon>
        <taxon>Alphaproteobacteria</taxon>
        <taxon>Acetobacterales</taxon>
        <taxon>Roseomonadaceae</taxon>
        <taxon>Roseomonas</taxon>
    </lineage>
</organism>
<evidence type="ECO:0000313" key="2">
    <source>
        <dbReference type="Proteomes" id="UP001524642"/>
    </source>
</evidence>
<keyword evidence="2" id="KW-1185">Reference proteome</keyword>
<evidence type="ECO:0000313" key="1">
    <source>
        <dbReference type="EMBL" id="MCR0981809.1"/>
    </source>
</evidence>
<reference evidence="1 2" key="1">
    <citation type="submission" date="2022-06" db="EMBL/GenBank/DDBJ databases">
        <title>Roseomonas CN29.</title>
        <authorList>
            <person name="Cheng Y."/>
            <person name="He X."/>
        </authorList>
    </citation>
    <scope>NUCLEOTIDE SEQUENCE [LARGE SCALE GENOMIC DNA]</scope>
    <source>
        <strain evidence="1 2">CN29</strain>
    </source>
</reference>
<dbReference type="RefSeq" id="WP_257715471.1">
    <property type="nucleotide sequence ID" value="NZ_JANJOU010000003.1"/>
</dbReference>
<accession>A0ABT1X133</accession>
<proteinExistence type="predicted"/>
<sequence>MTAAEYGRPDRWPDAMDRLLTQIGLPPGTAMIPPASCRAAGALVVSNASHADSLPHVSTAVTRNPSA</sequence>
<gene>
    <name evidence="1" type="ORF">NRP21_07080</name>
</gene>
<dbReference type="Proteomes" id="UP001524642">
    <property type="component" value="Unassembled WGS sequence"/>
</dbReference>
<dbReference type="EMBL" id="JANJOU010000003">
    <property type="protein sequence ID" value="MCR0981809.1"/>
    <property type="molecule type" value="Genomic_DNA"/>
</dbReference>
<protein>
    <submittedName>
        <fullName evidence="1">Uncharacterized protein</fullName>
    </submittedName>
</protein>